<keyword evidence="3" id="KW-1185">Reference proteome</keyword>
<proteinExistence type="predicted"/>
<reference evidence="2 3" key="1">
    <citation type="submission" date="2019-12" db="EMBL/GenBank/DDBJ databases">
        <title>A genome sequence resource for the geographically widespread anthracnose pathogen Colletotrichum asianum.</title>
        <authorList>
            <person name="Meng Y."/>
        </authorList>
    </citation>
    <scope>NUCLEOTIDE SEQUENCE [LARGE SCALE GENOMIC DNA]</scope>
    <source>
        <strain evidence="2 3">ICMP 18580</strain>
    </source>
</reference>
<sequence>MPSQSVESVACALGLVPARPATVTRPHVLSLYCGPRTVDARRCFSFKRRIRTSNLEVTGYGCSEVPGPSKFPMAPHMGTSNWIRTMNLSGTRMSRYRHAMGVEIADEEEGDDGDWGPGGWGTTGDRRRADERKDGCGKLGLAAVEGTD</sequence>
<evidence type="ECO:0000313" key="3">
    <source>
        <dbReference type="Proteomes" id="UP000434172"/>
    </source>
</evidence>
<feature type="compositionally biased region" description="Acidic residues" evidence="1">
    <location>
        <begin position="105"/>
        <end position="114"/>
    </location>
</feature>
<dbReference type="EMBL" id="WOWK01000041">
    <property type="protein sequence ID" value="KAF0324755.1"/>
    <property type="molecule type" value="Genomic_DNA"/>
</dbReference>
<feature type="compositionally biased region" description="Basic and acidic residues" evidence="1">
    <location>
        <begin position="124"/>
        <end position="133"/>
    </location>
</feature>
<accession>A0A8H3WEF2</accession>
<name>A0A8H3WEF2_9PEZI</name>
<comment type="caution">
    <text evidence="2">The sequence shown here is derived from an EMBL/GenBank/DDBJ whole genome shotgun (WGS) entry which is preliminary data.</text>
</comment>
<feature type="region of interest" description="Disordered" evidence="1">
    <location>
        <begin position="105"/>
        <end position="133"/>
    </location>
</feature>
<evidence type="ECO:0000256" key="1">
    <source>
        <dbReference type="SAM" id="MobiDB-lite"/>
    </source>
</evidence>
<gene>
    <name evidence="2" type="ORF">GQ607_007926</name>
</gene>
<dbReference type="AlphaFoldDB" id="A0A8H3WEF2"/>
<organism evidence="2 3">
    <name type="scientific">Colletotrichum asianum</name>
    <dbReference type="NCBI Taxonomy" id="702518"/>
    <lineage>
        <taxon>Eukaryota</taxon>
        <taxon>Fungi</taxon>
        <taxon>Dikarya</taxon>
        <taxon>Ascomycota</taxon>
        <taxon>Pezizomycotina</taxon>
        <taxon>Sordariomycetes</taxon>
        <taxon>Hypocreomycetidae</taxon>
        <taxon>Glomerellales</taxon>
        <taxon>Glomerellaceae</taxon>
        <taxon>Colletotrichum</taxon>
        <taxon>Colletotrichum gloeosporioides species complex</taxon>
    </lineage>
</organism>
<protein>
    <submittedName>
        <fullName evidence="2">Uncharacterized protein</fullName>
    </submittedName>
</protein>
<evidence type="ECO:0000313" key="2">
    <source>
        <dbReference type="EMBL" id="KAF0324755.1"/>
    </source>
</evidence>
<dbReference type="Proteomes" id="UP000434172">
    <property type="component" value="Unassembled WGS sequence"/>
</dbReference>